<evidence type="ECO:0000256" key="2">
    <source>
        <dbReference type="SAM" id="SignalP"/>
    </source>
</evidence>
<reference evidence="3" key="1">
    <citation type="journal article" date="2023" name="Plant Biotechnol. J.">
        <title>Chromosome-level wild Hevea brasiliensis genome provides new tools for genomic-assisted breeding and valuable loci to elevate rubber yield.</title>
        <authorList>
            <person name="Cheng H."/>
            <person name="Song X."/>
            <person name="Hu Y."/>
            <person name="Wu T."/>
            <person name="Yang Q."/>
            <person name="An Z."/>
            <person name="Feng S."/>
            <person name="Deng Z."/>
            <person name="Wu W."/>
            <person name="Zeng X."/>
            <person name="Tu M."/>
            <person name="Wang X."/>
            <person name="Huang H."/>
        </authorList>
    </citation>
    <scope>NUCLEOTIDE SEQUENCE</scope>
    <source>
        <strain evidence="3">MT/VB/25A 57/8</strain>
    </source>
</reference>
<feature type="compositionally biased region" description="Polar residues" evidence="1">
    <location>
        <begin position="213"/>
        <end position="223"/>
    </location>
</feature>
<sequence length="243" mass="24981">MVPNPLSSLVFVFFLNAFIPIYPCLAFTDPNDEFSIFASDIVSFHGDYSPPSPLPPAPPPHPPSLSCQGGLGGIGSLDTVCKLDSSLNFTDDVYIEGNGTLDILPGVVLNCPIGGCSILINMTKDFSLGQNATIIAGTVAVTAYNVSLSVGSVINVTGLAGDPPPQTSGTPSGVQGAGEDHGGRGASCVLDNTKLPDDVWGGDAYSWSHLQEPWSNGSKGGTTSKEENYGGEGGGRIGFDVTS</sequence>
<feature type="region of interest" description="Disordered" evidence="1">
    <location>
        <begin position="161"/>
        <end position="185"/>
    </location>
</feature>
<evidence type="ECO:0000256" key="1">
    <source>
        <dbReference type="SAM" id="MobiDB-lite"/>
    </source>
</evidence>
<evidence type="ECO:0000313" key="3">
    <source>
        <dbReference type="EMBL" id="KAJ9167908.1"/>
    </source>
</evidence>
<keyword evidence="2" id="KW-0732">Signal</keyword>
<comment type="caution">
    <text evidence="3">The sequence shown here is derived from an EMBL/GenBank/DDBJ whole genome shotgun (WGS) entry which is preliminary data.</text>
</comment>
<keyword evidence="4" id="KW-1185">Reference proteome</keyword>
<accession>A0ABQ9LKR8</accession>
<feature type="chain" id="PRO_5045868726" description="Hydrophobic seed protein domain-containing protein" evidence="2">
    <location>
        <begin position="27"/>
        <end position="243"/>
    </location>
</feature>
<evidence type="ECO:0008006" key="5">
    <source>
        <dbReference type="Google" id="ProtNLM"/>
    </source>
</evidence>
<proteinExistence type="predicted"/>
<organism evidence="3 4">
    <name type="scientific">Hevea brasiliensis</name>
    <name type="common">Para rubber tree</name>
    <name type="synonym">Siphonia brasiliensis</name>
    <dbReference type="NCBI Taxonomy" id="3981"/>
    <lineage>
        <taxon>Eukaryota</taxon>
        <taxon>Viridiplantae</taxon>
        <taxon>Streptophyta</taxon>
        <taxon>Embryophyta</taxon>
        <taxon>Tracheophyta</taxon>
        <taxon>Spermatophyta</taxon>
        <taxon>Magnoliopsida</taxon>
        <taxon>eudicotyledons</taxon>
        <taxon>Gunneridae</taxon>
        <taxon>Pentapetalae</taxon>
        <taxon>rosids</taxon>
        <taxon>fabids</taxon>
        <taxon>Malpighiales</taxon>
        <taxon>Euphorbiaceae</taxon>
        <taxon>Crotonoideae</taxon>
        <taxon>Micrandreae</taxon>
        <taxon>Hevea</taxon>
    </lineage>
</organism>
<dbReference type="EMBL" id="JARPOI010000011">
    <property type="protein sequence ID" value="KAJ9167908.1"/>
    <property type="molecule type" value="Genomic_DNA"/>
</dbReference>
<protein>
    <recommendedName>
        <fullName evidence="5">Hydrophobic seed protein domain-containing protein</fullName>
    </recommendedName>
</protein>
<gene>
    <name evidence="3" type="ORF">P3X46_019498</name>
</gene>
<dbReference type="Proteomes" id="UP001174677">
    <property type="component" value="Chromosome 11"/>
</dbReference>
<dbReference type="PANTHER" id="PTHR31513:SF10">
    <property type="entry name" value="TYROSINE-PROTEIN KINASE EPHRIN TYPE A_B RECEPTOR-LIKE DOMAIN-CONTAINING PROTEIN"/>
    <property type="match status" value="1"/>
</dbReference>
<feature type="signal peptide" evidence="2">
    <location>
        <begin position="1"/>
        <end position="26"/>
    </location>
</feature>
<feature type="region of interest" description="Disordered" evidence="1">
    <location>
        <begin position="211"/>
        <end position="243"/>
    </location>
</feature>
<evidence type="ECO:0000313" key="4">
    <source>
        <dbReference type="Proteomes" id="UP001174677"/>
    </source>
</evidence>
<name>A0ABQ9LKR8_HEVBR</name>
<dbReference type="PANTHER" id="PTHR31513">
    <property type="entry name" value="EPHRIN TYPE-B RECEPTOR"/>
    <property type="match status" value="1"/>
</dbReference>